<keyword evidence="4" id="KW-0238">DNA-binding</keyword>
<accession>A0A8S1JD94</accession>
<dbReference type="GO" id="GO:0003677">
    <property type="term" value="F:DNA binding"/>
    <property type="evidence" value="ECO:0007669"/>
    <property type="project" value="UniProtKB-KW"/>
</dbReference>
<keyword evidence="3 5" id="KW-0862">Zinc</keyword>
<dbReference type="Proteomes" id="UP000708148">
    <property type="component" value="Unassembled WGS sequence"/>
</dbReference>
<evidence type="ECO:0000256" key="1">
    <source>
        <dbReference type="ARBA" id="ARBA00022723"/>
    </source>
</evidence>
<dbReference type="SMART" id="SM00356">
    <property type="entry name" value="ZnF_C3H1"/>
    <property type="match status" value="2"/>
</dbReference>
<gene>
    <name evidence="8" type="ORF">OSTQU699_LOCUS9461</name>
</gene>
<dbReference type="Gene3D" id="3.30.1370.210">
    <property type="match status" value="1"/>
</dbReference>
<evidence type="ECO:0000313" key="9">
    <source>
        <dbReference type="Proteomes" id="UP000708148"/>
    </source>
</evidence>
<feature type="region of interest" description="Disordered" evidence="6">
    <location>
        <begin position="1"/>
        <end position="29"/>
    </location>
</feature>
<protein>
    <recommendedName>
        <fullName evidence="7">C3H1-type domain-containing protein</fullName>
    </recommendedName>
</protein>
<dbReference type="PANTHER" id="PTHR14493">
    <property type="entry name" value="UNKEMPT FAMILY MEMBER"/>
    <property type="match status" value="1"/>
</dbReference>
<feature type="domain" description="C3H1-type" evidence="7">
    <location>
        <begin position="80"/>
        <end position="108"/>
    </location>
</feature>
<sequence length="434" mass="46390">MIADGGAHEAGHDQQDSSPPTRHAGDADLKEDDPLFMSVDFRMYCYKVLPCAKRFCHDWSTCPFAHFSERAKRRDPRGVKYTAIACPEMKKGEDCPRGDKCPYAHNVFEYWLHPTRYRTRMCRDGTSCNRKVCFFAHKPDELRVPSCRPSLPVTDDSWDGFSSEDSGVAEAADETTVKEVDSGNSAAHRRALSVPMECLAGLSGQATDPFQVDHRPHRAYSMSESQLGEQQCNAGNQLPQPPAAADGDAESLTRALLANLSLSSLPEAPQYGQSATMQPLPHTPSISFAAANPAVLPMMAGASPRALSMGLPCLANGQVVDLQGMDPYSQSAGLLQAMHALPGEVQGVAPNVQIDGVGNVGAYGVEDLLQALLTLQSQQQCGIPAGSPGVDATGSFADAASLQNNWHGMQMGAAGFGNTLFPQSLEPQGVSGLL</sequence>
<name>A0A8S1JD94_9CHLO</name>
<dbReference type="GO" id="GO:0008270">
    <property type="term" value="F:zinc ion binding"/>
    <property type="evidence" value="ECO:0007669"/>
    <property type="project" value="UniProtKB-KW"/>
</dbReference>
<dbReference type="PANTHER" id="PTHR14493:SF50">
    <property type="entry name" value="RING FINGER PROTEIN UNKEMPT"/>
    <property type="match status" value="1"/>
</dbReference>
<evidence type="ECO:0000256" key="2">
    <source>
        <dbReference type="ARBA" id="ARBA00022771"/>
    </source>
</evidence>
<evidence type="ECO:0000256" key="5">
    <source>
        <dbReference type="PROSITE-ProRule" id="PRU00723"/>
    </source>
</evidence>
<dbReference type="InterPro" id="IPR057444">
    <property type="entry name" value="Znf-CCCH_AtC3H23-like"/>
</dbReference>
<dbReference type="PROSITE" id="PS50103">
    <property type="entry name" value="ZF_C3H1"/>
    <property type="match status" value="1"/>
</dbReference>
<feature type="compositionally biased region" description="Basic and acidic residues" evidence="6">
    <location>
        <begin position="1"/>
        <end position="15"/>
    </location>
</feature>
<evidence type="ECO:0000256" key="6">
    <source>
        <dbReference type="SAM" id="MobiDB-lite"/>
    </source>
</evidence>
<dbReference type="InterPro" id="IPR000571">
    <property type="entry name" value="Znf_CCCH"/>
</dbReference>
<dbReference type="OrthoDB" id="410307at2759"/>
<organism evidence="8 9">
    <name type="scientific">Ostreobium quekettii</name>
    <dbReference type="NCBI Taxonomy" id="121088"/>
    <lineage>
        <taxon>Eukaryota</taxon>
        <taxon>Viridiplantae</taxon>
        <taxon>Chlorophyta</taxon>
        <taxon>core chlorophytes</taxon>
        <taxon>Ulvophyceae</taxon>
        <taxon>TCBD clade</taxon>
        <taxon>Bryopsidales</taxon>
        <taxon>Ostreobineae</taxon>
        <taxon>Ostreobiaceae</taxon>
        <taxon>Ostreobium</taxon>
    </lineage>
</organism>
<feature type="region of interest" description="Disordered" evidence="6">
    <location>
        <begin position="221"/>
        <end position="249"/>
    </location>
</feature>
<feature type="compositionally biased region" description="Polar residues" evidence="6">
    <location>
        <begin position="222"/>
        <end position="238"/>
    </location>
</feature>
<dbReference type="EMBL" id="CAJHUC010002638">
    <property type="protein sequence ID" value="CAD7704104.1"/>
    <property type="molecule type" value="Genomic_DNA"/>
</dbReference>
<dbReference type="InterPro" id="IPR036855">
    <property type="entry name" value="Znf_CCCH_sf"/>
</dbReference>
<dbReference type="SUPFAM" id="SSF90229">
    <property type="entry name" value="CCCH zinc finger"/>
    <property type="match status" value="1"/>
</dbReference>
<reference evidence="8" key="1">
    <citation type="submission" date="2020-12" db="EMBL/GenBank/DDBJ databases">
        <authorList>
            <person name="Iha C."/>
        </authorList>
    </citation>
    <scope>NUCLEOTIDE SEQUENCE</scope>
</reference>
<dbReference type="InterPro" id="IPR045234">
    <property type="entry name" value="Unkempt-like"/>
</dbReference>
<evidence type="ECO:0000256" key="3">
    <source>
        <dbReference type="ARBA" id="ARBA00022833"/>
    </source>
</evidence>
<keyword evidence="1 5" id="KW-0479">Metal-binding</keyword>
<keyword evidence="2 5" id="KW-0863">Zinc-finger</keyword>
<evidence type="ECO:0000256" key="4">
    <source>
        <dbReference type="ARBA" id="ARBA00023125"/>
    </source>
</evidence>
<feature type="zinc finger region" description="C3H1-type" evidence="5">
    <location>
        <begin position="80"/>
        <end position="108"/>
    </location>
</feature>
<feature type="region of interest" description="Disordered" evidence="6">
    <location>
        <begin position="158"/>
        <end position="186"/>
    </location>
</feature>
<evidence type="ECO:0000313" key="8">
    <source>
        <dbReference type="EMBL" id="CAD7704104.1"/>
    </source>
</evidence>
<proteinExistence type="predicted"/>
<keyword evidence="9" id="KW-1185">Reference proteome</keyword>
<comment type="caution">
    <text evidence="8">The sequence shown here is derived from an EMBL/GenBank/DDBJ whole genome shotgun (WGS) entry which is preliminary data.</text>
</comment>
<dbReference type="AlphaFoldDB" id="A0A8S1JD94"/>
<dbReference type="Pfam" id="PF25512">
    <property type="entry name" value="zf-CCCH_AtC3H23"/>
    <property type="match status" value="1"/>
</dbReference>
<evidence type="ECO:0000259" key="7">
    <source>
        <dbReference type="PROSITE" id="PS50103"/>
    </source>
</evidence>